<evidence type="ECO:0000313" key="2">
    <source>
        <dbReference type="Proteomes" id="UP001487740"/>
    </source>
</evidence>
<organism evidence="1 2">
    <name type="scientific">Scylla paramamosain</name>
    <name type="common">Mud crab</name>
    <dbReference type="NCBI Taxonomy" id="85552"/>
    <lineage>
        <taxon>Eukaryota</taxon>
        <taxon>Metazoa</taxon>
        <taxon>Ecdysozoa</taxon>
        <taxon>Arthropoda</taxon>
        <taxon>Crustacea</taxon>
        <taxon>Multicrustacea</taxon>
        <taxon>Malacostraca</taxon>
        <taxon>Eumalacostraca</taxon>
        <taxon>Eucarida</taxon>
        <taxon>Decapoda</taxon>
        <taxon>Pleocyemata</taxon>
        <taxon>Brachyura</taxon>
        <taxon>Eubrachyura</taxon>
        <taxon>Portunoidea</taxon>
        <taxon>Portunidae</taxon>
        <taxon>Portuninae</taxon>
        <taxon>Scylla</taxon>
    </lineage>
</organism>
<gene>
    <name evidence="1" type="ORF">O3P69_019318</name>
</gene>
<dbReference type="AlphaFoldDB" id="A0AAW0SZF2"/>
<sequence>MSPLLALGVNTFDLLIQLARGGRTPSLQPAVTRLTCAFLKEAGQPPSLRLAHRKPPEHKTSSLPWKVHSWLSVVRVPATRVVVLLLREASAVGTHHK</sequence>
<proteinExistence type="predicted"/>
<keyword evidence="2" id="KW-1185">Reference proteome</keyword>
<accession>A0AAW0SZF2</accession>
<dbReference type="Proteomes" id="UP001487740">
    <property type="component" value="Unassembled WGS sequence"/>
</dbReference>
<name>A0AAW0SZF2_SCYPA</name>
<dbReference type="EMBL" id="JARAKH010000043">
    <property type="protein sequence ID" value="KAK8379342.1"/>
    <property type="molecule type" value="Genomic_DNA"/>
</dbReference>
<protein>
    <submittedName>
        <fullName evidence="1">Uncharacterized protein</fullName>
    </submittedName>
</protein>
<comment type="caution">
    <text evidence="1">The sequence shown here is derived from an EMBL/GenBank/DDBJ whole genome shotgun (WGS) entry which is preliminary data.</text>
</comment>
<reference evidence="1 2" key="1">
    <citation type="submission" date="2023-03" db="EMBL/GenBank/DDBJ databases">
        <title>High-quality genome of Scylla paramamosain provides insights in environmental adaptation.</title>
        <authorList>
            <person name="Zhang L."/>
        </authorList>
    </citation>
    <scope>NUCLEOTIDE SEQUENCE [LARGE SCALE GENOMIC DNA]</scope>
    <source>
        <strain evidence="1">LZ_2023a</strain>
        <tissue evidence="1">Muscle</tissue>
    </source>
</reference>
<evidence type="ECO:0000313" key="1">
    <source>
        <dbReference type="EMBL" id="KAK8379342.1"/>
    </source>
</evidence>